<accession>A0A8H2XNN6</accession>
<sequence>MSARSCEEDPRIAWTAHTLDVLVVHDREVLVSYPLTTISMNFNGTTASLPSDTTFRIEVRSVDDRLLSASDMPDIWFSERTEDEELNVVVSPDPNDSRSVPGPMVGRASWAYAPPWSLRPGFHIEAEAQKVIRRFIRSSLLQQIIFNSDPVYQRENLFPIVESGIFPLLNNTVATATIRPTLRPGYAYLRDSKAYQDLSKFEKGTYQRNVLCTFIDDYREGSVLDVLGSIGGLYALLQSVHLLLFGRPMLWGLTGAKMIAPFGLLGMCSSQDFRRRLRDQYHRQPTEDNPDTFQMGAFLRDFVVELGPADMSPDHVKTISAANVTSSSLSVDQGEGVIDSPQIKLEFRPSSSFDVAIDIEGLASRARQRVENNV</sequence>
<proteinExistence type="predicted"/>
<gene>
    <name evidence="1" type="ORF">RDB_LOCUS57846</name>
</gene>
<name>A0A8H2XNN6_9AGAM</name>
<dbReference type="Proteomes" id="UP000663841">
    <property type="component" value="Unassembled WGS sequence"/>
</dbReference>
<dbReference type="EMBL" id="CAJMWW010000081">
    <property type="protein sequence ID" value="CAE6426869.1"/>
    <property type="molecule type" value="Genomic_DNA"/>
</dbReference>
<reference evidence="1" key="1">
    <citation type="submission" date="2021-01" db="EMBL/GenBank/DDBJ databases">
        <authorList>
            <person name="Kaushik A."/>
        </authorList>
    </citation>
    <scope>NUCLEOTIDE SEQUENCE</scope>
    <source>
        <strain evidence="1">AG3-T5</strain>
    </source>
</reference>
<evidence type="ECO:0000313" key="1">
    <source>
        <dbReference type="EMBL" id="CAE6426869.1"/>
    </source>
</evidence>
<organism evidence="1 2">
    <name type="scientific">Rhizoctonia solani</name>
    <dbReference type="NCBI Taxonomy" id="456999"/>
    <lineage>
        <taxon>Eukaryota</taxon>
        <taxon>Fungi</taxon>
        <taxon>Dikarya</taxon>
        <taxon>Basidiomycota</taxon>
        <taxon>Agaricomycotina</taxon>
        <taxon>Agaricomycetes</taxon>
        <taxon>Cantharellales</taxon>
        <taxon>Ceratobasidiaceae</taxon>
        <taxon>Rhizoctonia</taxon>
    </lineage>
</organism>
<comment type="caution">
    <text evidence="1">The sequence shown here is derived from an EMBL/GenBank/DDBJ whole genome shotgun (WGS) entry which is preliminary data.</text>
</comment>
<evidence type="ECO:0000313" key="2">
    <source>
        <dbReference type="Proteomes" id="UP000663841"/>
    </source>
</evidence>
<dbReference type="AlphaFoldDB" id="A0A8H2XNN6"/>
<protein>
    <submittedName>
        <fullName evidence="1">Uncharacterized protein</fullName>
    </submittedName>
</protein>